<evidence type="ECO:0000256" key="3">
    <source>
        <dbReference type="ARBA" id="ARBA00022989"/>
    </source>
</evidence>
<keyword evidence="5" id="KW-1003">Cell membrane</keyword>
<feature type="transmembrane region" description="Helical" evidence="5">
    <location>
        <begin position="136"/>
        <end position="160"/>
    </location>
</feature>
<gene>
    <name evidence="6" type="ORF">I6U51_00895</name>
</gene>
<evidence type="ECO:0000313" key="7">
    <source>
        <dbReference type="Proteomes" id="UP000622687"/>
    </source>
</evidence>
<evidence type="ECO:0000256" key="5">
    <source>
        <dbReference type="RuleBase" id="RU363041"/>
    </source>
</evidence>
<feature type="transmembrane region" description="Helical" evidence="5">
    <location>
        <begin position="207"/>
        <end position="227"/>
    </location>
</feature>
<dbReference type="AlphaFoldDB" id="A0A934M4S1"/>
<comment type="subcellular location">
    <subcellularLocation>
        <location evidence="5">Cell membrane</location>
        <topology evidence="5">Multi-pass membrane protein</topology>
    </subcellularLocation>
    <subcellularLocation>
        <location evidence="1">Membrane</location>
        <topology evidence="1">Multi-pass membrane protein</topology>
    </subcellularLocation>
</comment>
<dbReference type="Proteomes" id="UP000622687">
    <property type="component" value="Unassembled WGS sequence"/>
</dbReference>
<reference evidence="6" key="1">
    <citation type="submission" date="2020-12" db="EMBL/GenBank/DDBJ databases">
        <title>Clostridium thailandense sp. nov., a novel acetogenic bacterium isolated from peat land soil in Thailand.</title>
        <authorList>
            <person name="Chaikitkaew S."/>
            <person name="Birkeland N.K."/>
        </authorList>
    </citation>
    <scope>NUCLEOTIDE SEQUENCE</scope>
    <source>
        <strain evidence="6">DSM 17425</strain>
    </source>
</reference>
<keyword evidence="4 5" id="KW-0472">Membrane</keyword>
<dbReference type="EMBL" id="JAEEGB010000002">
    <property type="protein sequence ID" value="MBI6871261.1"/>
    <property type="molecule type" value="Genomic_DNA"/>
</dbReference>
<evidence type="ECO:0000256" key="1">
    <source>
        <dbReference type="ARBA" id="ARBA00004141"/>
    </source>
</evidence>
<evidence type="ECO:0000313" key="6">
    <source>
        <dbReference type="EMBL" id="MBI6871261.1"/>
    </source>
</evidence>
<feature type="transmembrane region" description="Helical" evidence="5">
    <location>
        <begin position="172"/>
        <end position="195"/>
    </location>
</feature>
<protein>
    <recommendedName>
        <fullName evidence="5">Probable membrane transporter protein</fullName>
    </recommendedName>
</protein>
<feature type="transmembrane region" description="Helical" evidence="5">
    <location>
        <begin position="80"/>
        <end position="100"/>
    </location>
</feature>
<evidence type="ECO:0000256" key="4">
    <source>
        <dbReference type="ARBA" id="ARBA00023136"/>
    </source>
</evidence>
<sequence length="298" mass="31944">MNIVTVFRVAIIAYAIFFIVYLVKDCIAHKEDFTKKHVATHSIIGFVTNLLDTLGIGSMATSMAAFRFTKSCPDQLLCGTGNVAFTIPVITEFILFLDLVKVDTLTLVSMIAAAVVGAVAGATIVSKWSVKVVRTVLGVALLIVAFTMACRTLGLGPFGAMGTATALYGGKLVIGIVVNLLLGVFMTMGIGLYAPCMALVSSLGMNIAAAFPIMMGSCAFLMPSASVKFIKEGKYNRKATVYISIFGTLGVLAAYFFIKSIPLKTLTWIVVAVMIYTSFTFFRDIAKSNKNLELTRAE</sequence>
<feature type="transmembrane region" description="Helical" evidence="5">
    <location>
        <begin position="264"/>
        <end position="282"/>
    </location>
</feature>
<feature type="transmembrane region" description="Helical" evidence="5">
    <location>
        <begin position="239"/>
        <end position="258"/>
    </location>
</feature>
<proteinExistence type="inferred from homology"/>
<dbReference type="GO" id="GO:0005886">
    <property type="term" value="C:plasma membrane"/>
    <property type="evidence" value="ECO:0007669"/>
    <property type="project" value="UniProtKB-SubCell"/>
</dbReference>
<accession>A0A934M4S1</accession>
<name>A0A934M4S1_9CLOT</name>
<comment type="caution">
    <text evidence="6">The sequence shown here is derived from an EMBL/GenBank/DDBJ whole genome shotgun (WGS) entry which is preliminary data.</text>
</comment>
<dbReference type="RefSeq" id="WP_211140727.1">
    <property type="nucleotide sequence ID" value="NZ_JAEEGB010000002.1"/>
</dbReference>
<dbReference type="PANTHER" id="PTHR43483:SF3">
    <property type="entry name" value="MEMBRANE TRANSPORTER PROTEIN HI_0806-RELATED"/>
    <property type="match status" value="1"/>
</dbReference>
<dbReference type="InterPro" id="IPR002781">
    <property type="entry name" value="TM_pro_TauE-like"/>
</dbReference>
<feature type="transmembrane region" description="Helical" evidence="5">
    <location>
        <begin position="43"/>
        <end position="68"/>
    </location>
</feature>
<dbReference type="PANTHER" id="PTHR43483">
    <property type="entry name" value="MEMBRANE TRANSPORTER PROTEIN HI_0806-RELATED"/>
    <property type="match status" value="1"/>
</dbReference>
<feature type="transmembrane region" description="Helical" evidence="5">
    <location>
        <begin position="107"/>
        <end position="130"/>
    </location>
</feature>
<dbReference type="Pfam" id="PF01925">
    <property type="entry name" value="TauE"/>
    <property type="match status" value="1"/>
</dbReference>
<evidence type="ECO:0000256" key="2">
    <source>
        <dbReference type="ARBA" id="ARBA00022692"/>
    </source>
</evidence>
<organism evidence="6 7">
    <name type="scientific">Clostridium aciditolerans</name>
    <dbReference type="NCBI Taxonomy" id="339861"/>
    <lineage>
        <taxon>Bacteria</taxon>
        <taxon>Bacillati</taxon>
        <taxon>Bacillota</taxon>
        <taxon>Clostridia</taxon>
        <taxon>Eubacteriales</taxon>
        <taxon>Clostridiaceae</taxon>
        <taxon>Clostridium</taxon>
    </lineage>
</organism>
<keyword evidence="3 5" id="KW-1133">Transmembrane helix</keyword>
<keyword evidence="2 5" id="KW-0812">Transmembrane</keyword>
<feature type="transmembrane region" description="Helical" evidence="5">
    <location>
        <begin position="6"/>
        <end position="23"/>
    </location>
</feature>
<keyword evidence="7" id="KW-1185">Reference proteome</keyword>
<comment type="similarity">
    <text evidence="5">Belongs to the 4-toluene sulfonate uptake permease (TSUP) (TC 2.A.102) family.</text>
</comment>